<dbReference type="AlphaFoldDB" id="A3U865"/>
<dbReference type="STRING" id="216432.CA2559_06715"/>
<keyword evidence="3" id="KW-1185">Reference proteome</keyword>
<accession>A3U865</accession>
<feature type="compositionally biased region" description="Basic and acidic residues" evidence="1">
    <location>
        <begin position="1"/>
        <end position="43"/>
    </location>
</feature>
<evidence type="ECO:0000256" key="1">
    <source>
        <dbReference type="SAM" id="MobiDB-lite"/>
    </source>
</evidence>
<organism evidence="2 3">
    <name type="scientific">Croceibacter atlanticus (strain ATCC BAA-628 / JCM 21780 / CIP 108009 / IAM 15332 / KCTC 12090 / HTCC2559)</name>
    <dbReference type="NCBI Taxonomy" id="216432"/>
    <lineage>
        <taxon>Bacteria</taxon>
        <taxon>Pseudomonadati</taxon>
        <taxon>Bacteroidota</taxon>
        <taxon>Flavobacteriia</taxon>
        <taxon>Flavobacteriales</taxon>
        <taxon>Flavobacteriaceae</taxon>
        <taxon>Croceibacter</taxon>
    </lineage>
</organism>
<reference evidence="2 3" key="1">
    <citation type="journal article" date="2010" name="J. Bacteriol.">
        <title>The complete genome sequence of Croceibacter atlanticus HTCC2559T.</title>
        <authorList>
            <person name="Oh H.M."/>
            <person name="Kang I."/>
            <person name="Ferriera S."/>
            <person name="Giovannoni S.J."/>
            <person name="Cho J.C."/>
        </authorList>
    </citation>
    <scope>NUCLEOTIDE SEQUENCE [LARGE SCALE GENOMIC DNA]</scope>
    <source>
        <strain evidence="3">ATCC BAA-628 / HTCC2559 / KCTC 12090</strain>
    </source>
</reference>
<dbReference type="GeneID" id="89454493"/>
<gene>
    <name evidence="2" type="ordered locus">CA2559_06715</name>
</gene>
<dbReference type="EMBL" id="CP002046">
    <property type="protein sequence ID" value="EAP88432.1"/>
    <property type="molecule type" value="Genomic_DNA"/>
</dbReference>
<evidence type="ECO:0000313" key="3">
    <source>
        <dbReference type="Proteomes" id="UP000002297"/>
    </source>
</evidence>
<protein>
    <submittedName>
        <fullName evidence="2">Uncharacterized protein</fullName>
    </submittedName>
</protein>
<sequence length="52" mass="6118">MSDLKRKNLVDKEPADMHGEDGIRFTESQKAKKEQKEREDETLKTSLKKNKK</sequence>
<dbReference type="KEGG" id="cat:CA2559_06715"/>
<evidence type="ECO:0000313" key="2">
    <source>
        <dbReference type="EMBL" id="EAP88432.1"/>
    </source>
</evidence>
<proteinExistence type="predicted"/>
<dbReference type="Proteomes" id="UP000002297">
    <property type="component" value="Chromosome"/>
</dbReference>
<feature type="region of interest" description="Disordered" evidence="1">
    <location>
        <begin position="1"/>
        <end position="52"/>
    </location>
</feature>
<dbReference type="RefSeq" id="WP_013187100.1">
    <property type="nucleotide sequence ID" value="NC_014230.1"/>
</dbReference>
<name>A3U865_CROAH</name>
<dbReference type="OrthoDB" id="9973048at2"/>
<dbReference type="HOGENOM" id="CLU_3078936_0_0_10"/>